<dbReference type="FunFam" id="3.40.50.300:FF:000221">
    <property type="entry name" value="Multidrug ABC transporter ATP-binding protein"/>
    <property type="match status" value="1"/>
</dbReference>
<dbReference type="eggNOG" id="COG1132">
    <property type="taxonomic scope" value="Bacteria"/>
</dbReference>
<feature type="transmembrane region" description="Helical" evidence="12">
    <location>
        <begin position="178"/>
        <end position="196"/>
    </location>
</feature>
<dbReference type="InterPro" id="IPR003439">
    <property type="entry name" value="ABC_transporter-like_ATP-bd"/>
</dbReference>
<feature type="compositionally biased region" description="Polar residues" evidence="11">
    <location>
        <begin position="1"/>
        <end position="10"/>
    </location>
</feature>
<dbReference type="PANTHER" id="PTHR43394">
    <property type="entry name" value="ATP-DEPENDENT PERMEASE MDL1, MITOCHONDRIAL"/>
    <property type="match status" value="1"/>
</dbReference>
<keyword evidence="3" id="KW-1003">Cell membrane</keyword>
<dbReference type="SUPFAM" id="SSF52540">
    <property type="entry name" value="P-loop containing nucleoside triphosphate hydrolases"/>
    <property type="match status" value="1"/>
</dbReference>
<dbReference type="InterPro" id="IPR017871">
    <property type="entry name" value="ABC_transporter-like_CS"/>
</dbReference>
<feature type="transmembrane region" description="Helical" evidence="12">
    <location>
        <begin position="256"/>
        <end position="283"/>
    </location>
</feature>
<dbReference type="PROSITE" id="PS50893">
    <property type="entry name" value="ABC_TRANSPORTER_2"/>
    <property type="match status" value="1"/>
</dbReference>
<evidence type="ECO:0000256" key="5">
    <source>
        <dbReference type="ARBA" id="ARBA00022692"/>
    </source>
</evidence>
<dbReference type="EMBL" id="AMEM01000039">
    <property type="protein sequence ID" value="EKX88230.1"/>
    <property type="molecule type" value="Genomic_DNA"/>
</dbReference>
<evidence type="ECO:0000256" key="6">
    <source>
        <dbReference type="ARBA" id="ARBA00022741"/>
    </source>
</evidence>
<feature type="transmembrane region" description="Helical" evidence="12">
    <location>
        <begin position="38"/>
        <end position="58"/>
    </location>
</feature>
<accession>L1MB17</accession>
<dbReference type="Proteomes" id="UP000010445">
    <property type="component" value="Unassembled WGS sequence"/>
</dbReference>
<dbReference type="Pfam" id="PF00005">
    <property type="entry name" value="ABC_tran"/>
    <property type="match status" value="1"/>
</dbReference>
<dbReference type="Pfam" id="PF00664">
    <property type="entry name" value="ABC_membrane"/>
    <property type="match status" value="1"/>
</dbReference>
<dbReference type="InterPro" id="IPR039421">
    <property type="entry name" value="Type_1_exporter"/>
</dbReference>
<reference evidence="15 16" key="1">
    <citation type="submission" date="2012-05" db="EMBL/GenBank/DDBJ databases">
        <authorList>
            <person name="Weinstock G."/>
            <person name="Sodergren E."/>
            <person name="Lobos E.A."/>
            <person name="Fulton L."/>
            <person name="Fulton R."/>
            <person name="Courtney L."/>
            <person name="Fronick C."/>
            <person name="O'Laughlin M."/>
            <person name="Godfrey J."/>
            <person name="Wilson R.M."/>
            <person name="Miner T."/>
            <person name="Farmer C."/>
            <person name="Delehaunty K."/>
            <person name="Cordes M."/>
            <person name="Minx P."/>
            <person name="Tomlinson C."/>
            <person name="Chen J."/>
            <person name="Wollam A."/>
            <person name="Pepin K.H."/>
            <person name="Bhonagiri V."/>
            <person name="Zhang X."/>
            <person name="Suruliraj S."/>
            <person name="Warren W."/>
            <person name="Mitreva M."/>
            <person name="Mardis E.R."/>
            <person name="Wilson R.K."/>
        </authorList>
    </citation>
    <scope>NUCLEOTIDE SEQUENCE [LARGE SCALE GENOMIC DNA]</scope>
    <source>
        <strain evidence="15 16">F0235</strain>
    </source>
</reference>
<keyword evidence="6" id="KW-0547">Nucleotide-binding</keyword>
<keyword evidence="8 12" id="KW-1133">Transmembrane helix</keyword>
<evidence type="ECO:0000256" key="12">
    <source>
        <dbReference type="SAM" id="Phobius"/>
    </source>
</evidence>
<dbReference type="Gene3D" id="3.40.50.300">
    <property type="entry name" value="P-loop containing nucleotide triphosphate hydrolases"/>
    <property type="match status" value="1"/>
</dbReference>
<proteinExistence type="inferred from homology"/>
<evidence type="ECO:0000256" key="1">
    <source>
        <dbReference type="ARBA" id="ARBA00004429"/>
    </source>
</evidence>
<evidence type="ECO:0000256" key="10">
    <source>
        <dbReference type="ARBA" id="ARBA00023455"/>
    </source>
</evidence>
<dbReference type="GO" id="GO:0005886">
    <property type="term" value="C:plasma membrane"/>
    <property type="evidence" value="ECO:0007669"/>
    <property type="project" value="UniProtKB-SubCell"/>
</dbReference>
<dbReference type="AlphaFoldDB" id="L1MB17"/>
<dbReference type="InterPro" id="IPR036640">
    <property type="entry name" value="ABC1_TM_sf"/>
</dbReference>
<evidence type="ECO:0000256" key="11">
    <source>
        <dbReference type="SAM" id="MobiDB-lite"/>
    </source>
</evidence>
<dbReference type="PROSITE" id="PS50929">
    <property type="entry name" value="ABC_TM1F"/>
    <property type="match status" value="1"/>
</dbReference>
<evidence type="ECO:0000256" key="7">
    <source>
        <dbReference type="ARBA" id="ARBA00022840"/>
    </source>
</evidence>
<feature type="transmembrane region" description="Helical" evidence="12">
    <location>
        <begin position="154"/>
        <end position="172"/>
    </location>
</feature>
<dbReference type="PATRIC" id="fig|1035195.3.peg.2096"/>
<keyword evidence="4" id="KW-0997">Cell inner membrane</keyword>
<feature type="transmembrane region" description="Helical" evidence="12">
    <location>
        <begin position="78"/>
        <end position="100"/>
    </location>
</feature>
<keyword evidence="9 12" id="KW-0472">Membrane</keyword>
<protein>
    <submittedName>
        <fullName evidence="15">ABC transporter, ATP-binding protein</fullName>
    </submittedName>
</protein>
<dbReference type="OrthoDB" id="9806127at2"/>
<dbReference type="CDD" id="cd18551">
    <property type="entry name" value="ABC_6TM_LmrA_like"/>
    <property type="match status" value="1"/>
</dbReference>
<dbReference type="GO" id="GO:0016887">
    <property type="term" value="F:ATP hydrolysis activity"/>
    <property type="evidence" value="ECO:0007669"/>
    <property type="project" value="InterPro"/>
</dbReference>
<dbReference type="PROSITE" id="PS00211">
    <property type="entry name" value="ABC_TRANSPORTER_1"/>
    <property type="match status" value="1"/>
</dbReference>
<keyword evidence="16" id="KW-1185">Reference proteome</keyword>
<comment type="similarity">
    <text evidence="10">Belongs to the ABC transporter superfamily. Siderophore-Fe(3+) uptake transporter (SIUT) (TC 3.A.1.21) family.</text>
</comment>
<evidence type="ECO:0000256" key="8">
    <source>
        <dbReference type="ARBA" id="ARBA00022989"/>
    </source>
</evidence>
<keyword evidence="2" id="KW-0813">Transport</keyword>
<organism evidence="15 16">
    <name type="scientific">Corynebacterium durum F0235</name>
    <dbReference type="NCBI Taxonomy" id="1035195"/>
    <lineage>
        <taxon>Bacteria</taxon>
        <taxon>Bacillati</taxon>
        <taxon>Actinomycetota</taxon>
        <taxon>Actinomycetes</taxon>
        <taxon>Mycobacteriales</taxon>
        <taxon>Corynebacteriaceae</taxon>
        <taxon>Corynebacterium</taxon>
    </lineage>
</organism>
<gene>
    <name evidence="15" type="ORF">HMPREF9997_02346</name>
</gene>
<feature type="domain" description="ABC transporter" evidence="13">
    <location>
        <begin position="410"/>
        <end position="643"/>
    </location>
</feature>
<dbReference type="GO" id="GO:0015421">
    <property type="term" value="F:ABC-type oligopeptide transporter activity"/>
    <property type="evidence" value="ECO:0007669"/>
    <property type="project" value="TreeGrafter"/>
</dbReference>
<name>L1MB17_9CORY</name>
<comment type="caution">
    <text evidence="15">The sequence shown here is derived from an EMBL/GenBank/DDBJ whole genome shotgun (WGS) entry which is preliminary data.</text>
</comment>
<keyword evidence="5 12" id="KW-0812">Transmembrane</keyword>
<evidence type="ECO:0000256" key="3">
    <source>
        <dbReference type="ARBA" id="ARBA00022475"/>
    </source>
</evidence>
<dbReference type="GO" id="GO:0005524">
    <property type="term" value="F:ATP binding"/>
    <property type="evidence" value="ECO:0007669"/>
    <property type="project" value="UniProtKB-KW"/>
</dbReference>
<feature type="domain" description="ABC transmembrane type-1" evidence="14">
    <location>
        <begin position="42"/>
        <end position="321"/>
    </location>
</feature>
<evidence type="ECO:0000256" key="2">
    <source>
        <dbReference type="ARBA" id="ARBA00022448"/>
    </source>
</evidence>
<evidence type="ECO:0000256" key="9">
    <source>
        <dbReference type="ARBA" id="ARBA00023136"/>
    </source>
</evidence>
<dbReference type="HOGENOM" id="CLU_000604_84_3_11"/>
<feature type="region of interest" description="Disordered" evidence="11">
    <location>
        <begin position="1"/>
        <end position="20"/>
    </location>
</feature>
<dbReference type="SUPFAM" id="SSF90123">
    <property type="entry name" value="ABC transporter transmembrane region"/>
    <property type="match status" value="1"/>
</dbReference>
<dbReference type="Gene3D" id="1.20.1560.10">
    <property type="entry name" value="ABC transporter type 1, transmembrane domain"/>
    <property type="match status" value="1"/>
</dbReference>
<feature type="region of interest" description="Disordered" evidence="11">
    <location>
        <begin position="338"/>
        <end position="407"/>
    </location>
</feature>
<comment type="subcellular location">
    <subcellularLocation>
        <location evidence="1">Cell inner membrane</location>
        <topology evidence="1">Multi-pass membrane protein</topology>
    </subcellularLocation>
</comment>
<evidence type="ECO:0000256" key="4">
    <source>
        <dbReference type="ARBA" id="ARBA00022519"/>
    </source>
</evidence>
<dbReference type="InterPro" id="IPR003593">
    <property type="entry name" value="AAA+_ATPase"/>
</dbReference>
<evidence type="ECO:0000313" key="15">
    <source>
        <dbReference type="EMBL" id="EKX88230.1"/>
    </source>
</evidence>
<dbReference type="InterPro" id="IPR027417">
    <property type="entry name" value="P-loop_NTPase"/>
</dbReference>
<evidence type="ECO:0000259" key="14">
    <source>
        <dbReference type="PROSITE" id="PS50929"/>
    </source>
</evidence>
<dbReference type="InterPro" id="IPR011527">
    <property type="entry name" value="ABC1_TM_dom"/>
</dbReference>
<dbReference type="SMART" id="SM00382">
    <property type="entry name" value="AAA"/>
    <property type="match status" value="1"/>
</dbReference>
<evidence type="ECO:0000259" key="13">
    <source>
        <dbReference type="PROSITE" id="PS50893"/>
    </source>
</evidence>
<dbReference type="STRING" id="1035195.HMPREF9997_02346"/>
<dbReference type="PANTHER" id="PTHR43394:SF1">
    <property type="entry name" value="ATP-BINDING CASSETTE SUB-FAMILY B MEMBER 10, MITOCHONDRIAL"/>
    <property type="match status" value="1"/>
</dbReference>
<sequence>MSTYNSQRNPSPARARHRKKSEGASNYELIWSFARPHLPILLVGVFFGLVGTSMELAMPMATKWVLDTLGKGQSLGGPIAILLGLLALAIVAGFTQAAILGRVAEGIVLDARISLINRFFRAKLEQIQNFTSGELVTRVTSDTVLLREATTSSFLNLVNGTVSLVGTIVLMAVLDVPLLLSTLSALIIIGVFLGALMPHIGRARKRAQGALGEVGGMFEGGMRAIRTVKSSGAEDREIARISDKAQESNRYAVRAVWVSSAVGVVASGGIQLALIAVLGVGAWRVSNGSIEVSTLVAFLLYAFNIVQPVSSLTMAFTEIQSGMAAAERIRETEKLELEDLTGLSSHRPRPFTRSAGPADSRSTSDQLELGRAEQLERSAQSGRSGRLAVPAGRPIETHGELENPAQDSVFSLRNVTAGYANAQRPALRNISMDVPRSGHVALVEPSGAGKTTIFSLLLRFIDPQRGTVEMNGIPYHDLSLNDVRSHIAYVEQETPIINGTIRDNVLFRVVDASDDEVWDALRAVRLDEKISGLPEGLDTPVGSTSLSGGERQRLAIARALVRTPDVLLLDEATAQLDGITEAAIQNVISKAASTGTVITIAHRLSTVLDADQIIVLENGRIRNRGTHHDLLNNDELYHEFITALKISAEEGR</sequence>
<evidence type="ECO:0000313" key="16">
    <source>
        <dbReference type="Proteomes" id="UP000010445"/>
    </source>
</evidence>
<keyword evidence="7 15" id="KW-0067">ATP-binding</keyword>
<dbReference type="RefSeq" id="WP_006062156.1">
    <property type="nucleotide sequence ID" value="NZ_KB290823.1"/>
</dbReference>